<sequence>MVNPTSIGNSSNDQINGVVGLSTSGRPPDSTEVVGKPPSTVTPDPPPAQGLQPAIERGQREKLVTFLDSDSVLAMVDVDFEDVSGHEGSQRHEGLTPSFKDKLIGMNNSAKGGKRRNVSIANNSRFLSRGSKPTNIEGSRFEILSQKPENVFKRADGSLNAGVLDREVEGAIMSSREGRAMDGKDVNVGKRIEILQRENVAPKDNRFNVAGSSKGRMVDSVKPAVGGSDSVGAINVELPTVAARGKVVSVDSMLPAARHSVIRVENDDGDRAIKSTKGRILPASIRGSQARSGTKV</sequence>
<accession>A0ABR1ZCD4</accession>
<evidence type="ECO:0000313" key="3">
    <source>
        <dbReference type="Proteomes" id="UP001396334"/>
    </source>
</evidence>
<protein>
    <submittedName>
        <fullName evidence="2">Uncharacterized protein</fullName>
    </submittedName>
</protein>
<name>A0ABR1ZCD4_9ROSI</name>
<keyword evidence="3" id="KW-1185">Reference proteome</keyword>
<dbReference type="Proteomes" id="UP001396334">
    <property type="component" value="Unassembled WGS sequence"/>
</dbReference>
<dbReference type="EMBL" id="JBBPBN010001585">
    <property type="protein sequence ID" value="KAK8477923.1"/>
    <property type="molecule type" value="Genomic_DNA"/>
</dbReference>
<feature type="region of interest" description="Disordered" evidence="1">
    <location>
        <begin position="1"/>
        <end position="58"/>
    </location>
</feature>
<comment type="caution">
    <text evidence="2">The sequence shown here is derived from an EMBL/GenBank/DDBJ whole genome shotgun (WGS) entry which is preliminary data.</text>
</comment>
<feature type="compositionally biased region" description="Polar residues" evidence="1">
    <location>
        <begin position="1"/>
        <end position="25"/>
    </location>
</feature>
<evidence type="ECO:0000256" key="1">
    <source>
        <dbReference type="SAM" id="MobiDB-lite"/>
    </source>
</evidence>
<reference evidence="2 3" key="1">
    <citation type="journal article" date="2024" name="G3 (Bethesda)">
        <title>Genome assembly of Hibiscus sabdariffa L. provides insights into metabolisms of medicinal natural products.</title>
        <authorList>
            <person name="Kim T."/>
        </authorList>
    </citation>
    <scope>NUCLEOTIDE SEQUENCE [LARGE SCALE GENOMIC DNA]</scope>
    <source>
        <strain evidence="2">TK-2024</strain>
        <tissue evidence="2">Old leaves</tissue>
    </source>
</reference>
<proteinExistence type="predicted"/>
<evidence type="ECO:0000313" key="2">
    <source>
        <dbReference type="EMBL" id="KAK8477923.1"/>
    </source>
</evidence>
<organism evidence="2 3">
    <name type="scientific">Hibiscus sabdariffa</name>
    <name type="common">roselle</name>
    <dbReference type="NCBI Taxonomy" id="183260"/>
    <lineage>
        <taxon>Eukaryota</taxon>
        <taxon>Viridiplantae</taxon>
        <taxon>Streptophyta</taxon>
        <taxon>Embryophyta</taxon>
        <taxon>Tracheophyta</taxon>
        <taxon>Spermatophyta</taxon>
        <taxon>Magnoliopsida</taxon>
        <taxon>eudicotyledons</taxon>
        <taxon>Gunneridae</taxon>
        <taxon>Pentapetalae</taxon>
        <taxon>rosids</taxon>
        <taxon>malvids</taxon>
        <taxon>Malvales</taxon>
        <taxon>Malvaceae</taxon>
        <taxon>Malvoideae</taxon>
        <taxon>Hibiscus</taxon>
    </lineage>
</organism>
<gene>
    <name evidence="2" type="ORF">V6N11_014334</name>
</gene>